<keyword evidence="3" id="KW-1185">Reference proteome</keyword>
<evidence type="ECO:0000313" key="3">
    <source>
        <dbReference type="Proteomes" id="UP001596312"/>
    </source>
</evidence>
<evidence type="ECO:0000256" key="1">
    <source>
        <dbReference type="SAM" id="MobiDB-lite"/>
    </source>
</evidence>
<dbReference type="Proteomes" id="UP001596312">
    <property type="component" value="Unassembled WGS sequence"/>
</dbReference>
<gene>
    <name evidence="2" type="ORF">ACFQGH_08155</name>
</gene>
<evidence type="ECO:0000313" key="2">
    <source>
        <dbReference type="EMBL" id="MFC6905169.1"/>
    </source>
</evidence>
<organism evidence="2 3">
    <name type="scientific">Halalkalicoccus tibetensis</name>
    <dbReference type="NCBI Taxonomy" id="175632"/>
    <lineage>
        <taxon>Archaea</taxon>
        <taxon>Methanobacteriati</taxon>
        <taxon>Methanobacteriota</taxon>
        <taxon>Stenosarchaea group</taxon>
        <taxon>Halobacteria</taxon>
        <taxon>Halobacteriales</taxon>
        <taxon>Halococcaceae</taxon>
        <taxon>Halalkalicoccus</taxon>
    </lineage>
</organism>
<sequence>MEEYSDVDGKELEVLHECQLAIEYLHRAYGDLLAFHHAVGHAMDRFAVAERELRAMGHGALADELRDDHLPAGVIDDRWSYELVEGFRTGMLASTAAFERDLREELADGTPHLHERRQQARWRERSQRDWK</sequence>
<comment type="caution">
    <text evidence="2">The sequence shown here is derived from an EMBL/GenBank/DDBJ whole genome shotgun (WGS) entry which is preliminary data.</text>
</comment>
<accession>A0ABD5V4Z5</accession>
<proteinExistence type="predicted"/>
<name>A0ABD5V4Z5_9EURY</name>
<reference evidence="2 3" key="1">
    <citation type="journal article" date="2019" name="Int. J. Syst. Evol. Microbiol.">
        <title>The Global Catalogue of Microorganisms (GCM) 10K type strain sequencing project: providing services to taxonomists for standard genome sequencing and annotation.</title>
        <authorList>
            <consortium name="The Broad Institute Genomics Platform"/>
            <consortium name="The Broad Institute Genome Sequencing Center for Infectious Disease"/>
            <person name="Wu L."/>
            <person name="Ma J."/>
        </authorList>
    </citation>
    <scope>NUCLEOTIDE SEQUENCE [LARGE SCALE GENOMIC DNA]</scope>
    <source>
        <strain evidence="2 3">CGMCC 1.3240</strain>
    </source>
</reference>
<feature type="region of interest" description="Disordered" evidence="1">
    <location>
        <begin position="107"/>
        <end position="131"/>
    </location>
</feature>
<protein>
    <submittedName>
        <fullName evidence="2">Uncharacterized protein</fullName>
    </submittedName>
</protein>
<dbReference type="EMBL" id="JBHSXQ010000002">
    <property type="protein sequence ID" value="MFC6905169.1"/>
    <property type="molecule type" value="Genomic_DNA"/>
</dbReference>
<dbReference type="AlphaFoldDB" id="A0ABD5V4Z5"/>
<dbReference type="RefSeq" id="WP_340603682.1">
    <property type="nucleotide sequence ID" value="NZ_JBBMXV010000002.1"/>
</dbReference>